<dbReference type="Pfam" id="PF00665">
    <property type="entry name" value="rve"/>
    <property type="match status" value="1"/>
</dbReference>
<dbReference type="InterPro" id="IPR012337">
    <property type="entry name" value="RNaseH-like_sf"/>
</dbReference>
<dbReference type="Gene3D" id="3.30.420.10">
    <property type="entry name" value="Ribonuclease H-like superfamily/Ribonuclease H"/>
    <property type="match status" value="1"/>
</dbReference>
<feature type="compositionally biased region" description="Polar residues" evidence="1">
    <location>
        <begin position="205"/>
        <end position="218"/>
    </location>
</feature>
<dbReference type="InterPro" id="IPR001584">
    <property type="entry name" value="Integrase_cat-core"/>
</dbReference>
<evidence type="ECO:0000259" key="2">
    <source>
        <dbReference type="PROSITE" id="PS50994"/>
    </source>
</evidence>
<comment type="caution">
    <text evidence="3">The sequence shown here is derived from an EMBL/GenBank/DDBJ whole genome shotgun (WGS) entry which is preliminary data.</text>
</comment>
<dbReference type="GO" id="GO:0015074">
    <property type="term" value="P:DNA integration"/>
    <property type="evidence" value="ECO:0007669"/>
    <property type="project" value="InterPro"/>
</dbReference>
<organism evidence="3 4">
    <name type="scientific">Trifolium pratense</name>
    <name type="common">Red clover</name>
    <dbReference type="NCBI Taxonomy" id="57577"/>
    <lineage>
        <taxon>Eukaryota</taxon>
        <taxon>Viridiplantae</taxon>
        <taxon>Streptophyta</taxon>
        <taxon>Embryophyta</taxon>
        <taxon>Tracheophyta</taxon>
        <taxon>Spermatophyta</taxon>
        <taxon>Magnoliopsida</taxon>
        <taxon>eudicotyledons</taxon>
        <taxon>Gunneridae</taxon>
        <taxon>Pentapetalae</taxon>
        <taxon>rosids</taxon>
        <taxon>fabids</taxon>
        <taxon>Fabales</taxon>
        <taxon>Fabaceae</taxon>
        <taxon>Papilionoideae</taxon>
        <taxon>50 kb inversion clade</taxon>
        <taxon>NPAAA clade</taxon>
        <taxon>Hologalegina</taxon>
        <taxon>IRL clade</taxon>
        <taxon>Trifolieae</taxon>
        <taxon>Trifolium</taxon>
    </lineage>
</organism>
<dbReference type="Pfam" id="PF25597">
    <property type="entry name" value="SH3_retrovirus"/>
    <property type="match status" value="1"/>
</dbReference>
<dbReference type="Proteomes" id="UP000236291">
    <property type="component" value="Unassembled WGS sequence"/>
</dbReference>
<feature type="region of interest" description="Disordered" evidence="1">
    <location>
        <begin position="200"/>
        <end position="237"/>
    </location>
</feature>
<feature type="domain" description="Integrase catalytic" evidence="2">
    <location>
        <begin position="1"/>
        <end position="129"/>
    </location>
</feature>
<feature type="compositionally biased region" description="Acidic residues" evidence="1">
    <location>
        <begin position="219"/>
        <end position="237"/>
    </location>
</feature>
<proteinExistence type="predicted"/>
<evidence type="ECO:0000313" key="3">
    <source>
        <dbReference type="EMBL" id="PNX57786.1"/>
    </source>
</evidence>
<dbReference type="PROSITE" id="PS50994">
    <property type="entry name" value="INTEGRASE"/>
    <property type="match status" value="1"/>
</dbReference>
<dbReference type="EMBL" id="ASHM01077183">
    <property type="protein sequence ID" value="PNX57786.1"/>
    <property type="molecule type" value="Genomic_DNA"/>
</dbReference>
<protein>
    <submittedName>
        <fullName evidence="3">Equilibrative nucleoside transporter 3-like protein</fullName>
    </submittedName>
</protein>
<dbReference type="GO" id="GO:0003676">
    <property type="term" value="F:nucleic acid binding"/>
    <property type="evidence" value="ECO:0007669"/>
    <property type="project" value="InterPro"/>
</dbReference>
<evidence type="ECO:0000313" key="4">
    <source>
        <dbReference type="Proteomes" id="UP000236291"/>
    </source>
</evidence>
<dbReference type="PANTHER" id="PTHR42648">
    <property type="entry name" value="TRANSPOSASE, PUTATIVE-RELATED"/>
    <property type="match status" value="1"/>
</dbReference>
<accession>A0A2K3JUW2</accession>
<reference evidence="3 4" key="1">
    <citation type="journal article" date="2014" name="Am. J. Bot.">
        <title>Genome assembly and annotation for red clover (Trifolium pratense; Fabaceae).</title>
        <authorList>
            <person name="Istvanek J."/>
            <person name="Jaros M."/>
            <person name="Krenek A."/>
            <person name="Repkova J."/>
        </authorList>
    </citation>
    <scope>NUCLEOTIDE SEQUENCE [LARGE SCALE GENOMIC DNA]</scope>
    <source>
        <strain evidence="4">cv. Tatra</strain>
        <tissue evidence="3">Young leaves</tissue>
    </source>
</reference>
<evidence type="ECO:0000256" key="1">
    <source>
        <dbReference type="SAM" id="MobiDB-lite"/>
    </source>
</evidence>
<name>A0A2K3JUW2_TRIPR</name>
<dbReference type="InterPro" id="IPR039537">
    <property type="entry name" value="Retrotran_Ty1/copia-like"/>
</dbReference>
<dbReference type="SUPFAM" id="SSF53098">
    <property type="entry name" value="Ribonuclease H-like"/>
    <property type="match status" value="1"/>
</dbReference>
<sequence length="237" mass="27239">MMWIFTIKLKSEALSVFKSLKVLIEKESGKSIKILRTDGGGEYTSKDFEDYCKSQGITHEVTAPYTPQHNGLAERRNRTLLNMARSMIKQKCLPHKFWGEAVTTAAYILNKCPTKKLKSVPEEAWYGRKPSVKHLRVFGSLCYKHVPDARRTKLEDKSEIMILIGYHPTGAYKLYNPVTQKVHFSRDIIVNENEKWKWEEEPVYSSESQSTFIYPNSSDESDGGENYDEGETVNDVD</sequence>
<reference evidence="3 4" key="2">
    <citation type="journal article" date="2017" name="Front. Plant Sci.">
        <title>Gene Classification and Mining of Molecular Markers Useful in Red Clover (Trifolium pratense) Breeding.</title>
        <authorList>
            <person name="Istvanek J."/>
            <person name="Dluhosova J."/>
            <person name="Dluhos P."/>
            <person name="Patkova L."/>
            <person name="Nedelnik J."/>
            <person name="Repkova J."/>
        </authorList>
    </citation>
    <scope>NUCLEOTIDE SEQUENCE [LARGE SCALE GENOMIC DNA]</scope>
    <source>
        <strain evidence="4">cv. Tatra</strain>
        <tissue evidence="3">Young leaves</tissue>
    </source>
</reference>
<dbReference type="AlphaFoldDB" id="A0A2K3JUW2"/>
<gene>
    <name evidence="3" type="ORF">L195_g050581</name>
</gene>
<dbReference type="InterPro" id="IPR036397">
    <property type="entry name" value="RNaseH_sf"/>
</dbReference>
<dbReference type="STRING" id="57577.A0A2K3JUW2"/>
<dbReference type="PANTHER" id="PTHR42648:SF18">
    <property type="entry name" value="RETROTRANSPOSON, UNCLASSIFIED-LIKE PROTEIN"/>
    <property type="match status" value="1"/>
</dbReference>
<dbReference type="InterPro" id="IPR057670">
    <property type="entry name" value="SH3_retrovirus"/>
</dbReference>